<evidence type="ECO:0000313" key="3">
    <source>
        <dbReference type="EMBL" id="MFD0315025.1"/>
    </source>
</evidence>
<dbReference type="Proteomes" id="UP001597023">
    <property type="component" value="Unassembled WGS sequence"/>
</dbReference>
<dbReference type="EMBL" id="JBHTEB010000001">
    <property type="protein sequence ID" value="MFD0315025.1"/>
    <property type="molecule type" value="Genomic_DNA"/>
</dbReference>
<comment type="caution">
    <text evidence="3">The sequence shown here is derived from an EMBL/GenBank/DDBJ whole genome shotgun (WGS) entry which is preliminary data.</text>
</comment>
<feature type="transmembrane region" description="Helical" evidence="2">
    <location>
        <begin position="99"/>
        <end position="120"/>
    </location>
</feature>
<reference evidence="4" key="1">
    <citation type="journal article" date="2019" name="Int. J. Syst. Evol. Microbiol.">
        <title>The Global Catalogue of Microorganisms (GCM) 10K type strain sequencing project: providing services to taxonomists for standard genome sequencing and annotation.</title>
        <authorList>
            <consortium name="The Broad Institute Genomics Platform"/>
            <consortium name="The Broad Institute Genome Sequencing Center for Infectious Disease"/>
            <person name="Wu L."/>
            <person name="Ma J."/>
        </authorList>
    </citation>
    <scope>NUCLEOTIDE SEQUENCE [LARGE SCALE GENOMIC DNA]</scope>
    <source>
        <strain evidence="4">CGMCC 4.7400</strain>
    </source>
</reference>
<keyword evidence="2" id="KW-1133">Transmembrane helix</keyword>
<evidence type="ECO:0000313" key="4">
    <source>
        <dbReference type="Proteomes" id="UP001597023"/>
    </source>
</evidence>
<gene>
    <name evidence="3" type="ORF">ACFQZ6_12445</name>
</gene>
<organism evidence="3 4">
    <name type="scientific">Streptomyces flavalbus</name>
    <dbReference type="NCBI Taxonomy" id="2665155"/>
    <lineage>
        <taxon>Bacteria</taxon>
        <taxon>Bacillati</taxon>
        <taxon>Actinomycetota</taxon>
        <taxon>Actinomycetes</taxon>
        <taxon>Kitasatosporales</taxon>
        <taxon>Streptomycetaceae</taxon>
        <taxon>Streptomyces</taxon>
    </lineage>
</organism>
<keyword evidence="2" id="KW-0472">Membrane</keyword>
<keyword evidence="4" id="KW-1185">Reference proteome</keyword>
<sequence>MSVEHDGYDGYDGGDRGQDGRADHAAPDPLLAVITDEPLPADADATARAEYRAATADVTALREQLRLIGTALSEPEPEPVAPPRPVVVRSRPRRRPLTLALRAAAVLCAATAVSGLAWLVTQTSPGGSDDSEAGAAVSDSRSGAKSGAGDESLSAAGYLACARLVVEGTVTEVEPVPGTGKDRVTLRVTDYLKPDDGPAETVFTMDEAVDPRLREGQHALVGIPRDAAEPDVWAVTEEDIARHRAWIADALPESRTIECG</sequence>
<dbReference type="RefSeq" id="WP_381607666.1">
    <property type="nucleotide sequence ID" value="NZ_JBHTEB010000001.1"/>
</dbReference>
<evidence type="ECO:0000256" key="1">
    <source>
        <dbReference type="SAM" id="MobiDB-lite"/>
    </source>
</evidence>
<protein>
    <submittedName>
        <fullName evidence="3">Uncharacterized protein</fullName>
    </submittedName>
</protein>
<feature type="region of interest" description="Disordered" evidence="1">
    <location>
        <begin position="1"/>
        <end position="26"/>
    </location>
</feature>
<proteinExistence type="predicted"/>
<accession>A0ABW2W9K3</accession>
<feature type="region of interest" description="Disordered" evidence="1">
    <location>
        <begin position="124"/>
        <end position="151"/>
    </location>
</feature>
<evidence type="ECO:0000256" key="2">
    <source>
        <dbReference type="SAM" id="Phobius"/>
    </source>
</evidence>
<keyword evidence="2" id="KW-0812">Transmembrane</keyword>
<name>A0ABW2W9K3_9ACTN</name>